<dbReference type="SUPFAM" id="SSF82771">
    <property type="entry name" value="GIY-YIG endonuclease"/>
    <property type="match status" value="1"/>
</dbReference>
<dbReference type="InterPro" id="IPR035901">
    <property type="entry name" value="GIY-YIG_endonuc_sf"/>
</dbReference>
<evidence type="ECO:0000313" key="2">
    <source>
        <dbReference type="EMBL" id="AYO14380.1"/>
    </source>
</evidence>
<dbReference type="InterPro" id="IPR000305">
    <property type="entry name" value="GIY-YIG_endonuc"/>
</dbReference>
<reference evidence="3" key="3">
    <citation type="submission" date="2019-11" db="EMBL/GenBank/DDBJ databases">
        <title>Complete genome sequence of Vibrio owensii SH-14 isolated from shrimp with acute hepatopancreatic necrosis diease.</title>
        <authorList>
            <person name="Liang X."/>
            <person name="Wang Y."/>
        </authorList>
    </citation>
    <scope>NUCLEOTIDE SEQUENCE</scope>
    <source>
        <strain evidence="3">SH14</strain>
    </source>
</reference>
<feature type="domain" description="GIY-YIG" evidence="1">
    <location>
        <begin position="283"/>
        <end position="356"/>
    </location>
</feature>
<organism evidence="3 5">
    <name type="scientific">Vibrio owensii</name>
    <dbReference type="NCBI Taxonomy" id="696485"/>
    <lineage>
        <taxon>Bacteria</taxon>
        <taxon>Pseudomonadati</taxon>
        <taxon>Pseudomonadota</taxon>
        <taxon>Gammaproteobacteria</taxon>
        <taxon>Vibrionales</taxon>
        <taxon>Vibrionaceae</taxon>
        <taxon>Vibrio</taxon>
    </lineage>
</organism>
<gene>
    <name evidence="3" type="ORF">APZ19_08105</name>
    <name evidence="2" type="ORF">D0812_08170</name>
</gene>
<dbReference type="AlphaFoldDB" id="A0AAP9GBD9"/>
<dbReference type="CDD" id="cd00719">
    <property type="entry name" value="GIY-YIG_SF"/>
    <property type="match status" value="1"/>
</dbReference>
<dbReference type="EMBL" id="CP045859">
    <property type="protein sequence ID" value="QGH47041.1"/>
    <property type="molecule type" value="Genomic_DNA"/>
</dbReference>
<dbReference type="Pfam" id="PF01541">
    <property type="entry name" value="GIY-YIG"/>
    <property type="match status" value="1"/>
</dbReference>
<accession>A0AAP9GBD9</accession>
<evidence type="ECO:0000313" key="3">
    <source>
        <dbReference type="EMBL" id="QGH47041.1"/>
    </source>
</evidence>
<keyword evidence="4" id="KW-1185">Reference proteome</keyword>
<name>A0AAP9GBD9_9VIBR</name>
<dbReference type="Proteomes" id="UP000390336">
    <property type="component" value="Chromosome 1"/>
</dbReference>
<dbReference type="EMBL" id="CP033137">
    <property type="protein sequence ID" value="AYO14380.1"/>
    <property type="molecule type" value="Genomic_DNA"/>
</dbReference>
<reference evidence="3 5" key="1">
    <citation type="journal article" date="2015" name="Genome Announc.">
        <title>Draft Genome Sequence of Vibrio owensii Strain SH-14, Which Causes Shrimp Acute Hepatopancreatic Necrosis Disease.</title>
        <authorList>
            <person name="Liu L."/>
            <person name="Xiao J."/>
            <person name="Xia X."/>
            <person name="Pan Y."/>
            <person name="Yan S."/>
            <person name="Wang Y."/>
        </authorList>
    </citation>
    <scope>NUCLEOTIDE SEQUENCE [LARGE SCALE GENOMIC DNA]</scope>
    <source>
        <strain evidence="3 5">SH14</strain>
    </source>
</reference>
<dbReference type="Proteomes" id="UP000272136">
    <property type="component" value="Chromosome 1"/>
</dbReference>
<evidence type="ECO:0000313" key="5">
    <source>
        <dbReference type="Proteomes" id="UP000390336"/>
    </source>
</evidence>
<sequence>MCHSLARAKLSRVLGSALAVVMKRKPNGHWTLERCIDAAKKCETRSEFSKSSAGVIAKRNGWADLIEAFLPGQARMPSGYWTIGRCIEAAKKCETRQEFWRSPAGGALRRNGWHCEIEPFLSGAPRKPSGYWTIERSIEAAKKCETRQEFWEMAGDAVRKNGWHDEVEPFLPGTPRKPSGYWTIEHCIEAAKEFETRREFNKSSAGVIARRNGWLETIELFLPTTYYPSGYWTIERCIEVAKESETRSKFWATSAGRVVVRNGWHDYVATYLPKVERSSLLRCIYAITNDELRVAYVGLTYDFEKRMATHKTGRYKPTALLTEHFSTKFTQLTDYIPESDAQELERMYGEEYKQTYSMISRDVNYGQLGSSHRVTNTSIKSAALQCQTRTEFVERFPSEYNAARNRKMLDKVCEHMISGWVLKEPTDNELVVTALLYQTKMDFHKSSRSRYSLFCKRKLQYRIAEYLPSTAQLLAVGNSTGSYHTPHGNFISSNAAAKAIGISSSTIDTRCKKPDRIINSYCKVPKEWMGKTWREVGWWFEPK</sequence>
<evidence type="ECO:0000313" key="4">
    <source>
        <dbReference type="Proteomes" id="UP000272136"/>
    </source>
</evidence>
<reference evidence="2 4" key="2">
    <citation type="submission" date="2018-10" db="EMBL/GenBank/DDBJ databases">
        <title>Whole Genome of Vibrio owensii strain 170502, isolated from Acute Hepatopancreatic Necrosis Disease (AHPND) shrimp.</title>
        <authorList>
            <person name="Yan M."/>
            <person name="Wang X."/>
            <person name="Wang Y."/>
        </authorList>
    </citation>
    <scope>NUCLEOTIDE SEQUENCE [LARGE SCALE GENOMIC DNA]</scope>
    <source>
        <strain evidence="2 4">1700302</strain>
    </source>
</reference>
<protein>
    <submittedName>
        <fullName evidence="2">GIY-YIG nuclease family protein</fullName>
    </submittedName>
</protein>
<proteinExistence type="predicted"/>
<evidence type="ECO:0000259" key="1">
    <source>
        <dbReference type="Pfam" id="PF01541"/>
    </source>
</evidence>